<evidence type="ECO:0000313" key="2">
    <source>
        <dbReference type="Proteomes" id="UP000305673"/>
    </source>
</evidence>
<accession>A0ABX6P9E3</accession>
<organism evidence="1 2">
    <name type="scientific">Rhizobium indicum</name>
    <dbReference type="NCBI Taxonomy" id="2583231"/>
    <lineage>
        <taxon>Bacteria</taxon>
        <taxon>Pseudomonadati</taxon>
        <taxon>Pseudomonadota</taxon>
        <taxon>Alphaproteobacteria</taxon>
        <taxon>Hyphomicrobiales</taxon>
        <taxon>Rhizobiaceae</taxon>
        <taxon>Rhizobium/Agrobacterium group</taxon>
        <taxon>Rhizobium</taxon>
    </lineage>
</organism>
<dbReference type="RefSeq" id="WP_138387519.1">
    <property type="nucleotide sequence ID" value="NZ_CP054021.1"/>
</dbReference>
<keyword evidence="2" id="KW-1185">Reference proteome</keyword>
<protein>
    <recommendedName>
        <fullName evidence="3">MerR family transcriptional regulator</fullName>
    </recommendedName>
</protein>
<name>A0ABX6P9E3_9HYPH</name>
<dbReference type="EMBL" id="CP054021">
    <property type="protein sequence ID" value="QKK15612.1"/>
    <property type="molecule type" value="Genomic_DNA"/>
</dbReference>
<gene>
    <name evidence="1" type="ORF">FFM53_004055</name>
</gene>
<sequence length="146" mass="15751">MSWTAREYAVAEAARVAGIHRAHLDVIINRTKPLSPLFSEKRKGRRWFSAKDITVLRVAYELDRAGRNWPTAIAQAFEHLATPPPGDALLVVPVLSVSSTSGRMLSGLPVLPGSSSMIVLPVGKITDDIVAACEHIKETAVVAVSE</sequence>
<evidence type="ECO:0008006" key="3">
    <source>
        <dbReference type="Google" id="ProtNLM"/>
    </source>
</evidence>
<dbReference type="Proteomes" id="UP000305673">
    <property type="component" value="Chromosome"/>
</dbReference>
<proteinExistence type="predicted"/>
<evidence type="ECO:0000313" key="1">
    <source>
        <dbReference type="EMBL" id="QKK15612.1"/>
    </source>
</evidence>
<reference evidence="1 2" key="1">
    <citation type="submission" date="2020-05" db="EMBL/GenBank/DDBJ databases">
        <title>Genome sequences of pea root nodulating Rhizobium spp.</title>
        <authorList>
            <person name="Rahi P."/>
        </authorList>
    </citation>
    <scope>NUCLEOTIDE SEQUENCE [LARGE SCALE GENOMIC DNA]</scope>
    <source>
        <strain evidence="2">JKLM 12A2</strain>
    </source>
</reference>